<keyword evidence="4" id="KW-1185">Reference proteome</keyword>
<dbReference type="WBParaSite" id="SSLN_0001630701-mRNA-1">
    <property type="protein sequence ID" value="SSLN_0001630701-mRNA-1"/>
    <property type="gene ID" value="SSLN_0001630701"/>
</dbReference>
<name>A0A183TGV9_SCHSO</name>
<evidence type="ECO:0000313" key="4">
    <source>
        <dbReference type="Proteomes" id="UP000275846"/>
    </source>
</evidence>
<gene>
    <name evidence="3" type="ORF">SSLN_LOCUS15707</name>
</gene>
<organism evidence="5">
    <name type="scientific">Schistocephalus solidus</name>
    <name type="common">Tapeworm</name>
    <dbReference type="NCBI Taxonomy" id="70667"/>
    <lineage>
        <taxon>Eukaryota</taxon>
        <taxon>Metazoa</taxon>
        <taxon>Spiralia</taxon>
        <taxon>Lophotrochozoa</taxon>
        <taxon>Platyhelminthes</taxon>
        <taxon>Cestoda</taxon>
        <taxon>Eucestoda</taxon>
        <taxon>Diphyllobothriidea</taxon>
        <taxon>Diphyllobothriidae</taxon>
        <taxon>Schistocephalus</taxon>
    </lineage>
</organism>
<evidence type="ECO:0000256" key="1">
    <source>
        <dbReference type="SAM" id="MobiDB-lite"/>
    </source>
</evidence>
<protein>
    <submittedName>
        <fullName evidence="5">Recep_L_domain domain-containing protein</fullName>
    </submittedName>
</protein>
<evidence type="ECO:0000313" key="5">
    <source>
        <dbReference type="WBParaSite" id="SSLN_0001630701-mRNA-1"/>
    </source>
</evidence>
<reference evidence="5" key="1">
    <citation type="submission" date="2016-06" db="UniProtKB">
        <authorList>
            <consortium name="WormBaseParasite"/>
        </authorList>
    </citation>
    <scope>IDENTIFICATION</scope>
</reference>
<evidence type="ECO:0000313" key="3">
    <source>
        <dbReference type="EMBL" id="VDM02093.1"/>
    </source>
</evidence>
<feature type="domain" description="Receptor L-domain" evidence="2">
    <location>
        <begin position="177"/>
        <end position="284"/>
    </location>
</feature>
<dbReference type="Pfam" id="PF01030">
    <property type="entry name" value="Recep_L_domain"/>
    <property type="match status" value="1"/>
</dbReference>
<dbReference type="AlphaFoldDB" id="A0A183TGV9"/>
<sequence length="495" mass="54593">MYTEACVGVRVCVCVRTYSSRISQSAVGQTSTADAGLHVIISIISQVTSSANCELLPMGRALNCAHSAIGWTCPRIRATEVPAVSVSSRQTMSSRRPFCVGFFTHNVLRILLVCLSLHNASSWGLQWSPRDVWAEIGDDTMVREGDDEFKLRRPTRDLVEAEILYPWMPHFGNERYKHKQDQDLSFLDQIEEVSGYVFVYGVIRPRLVLKNLRIIHGEQAVAYRGQQFALMVSSNYWIPQPGKNEYFLAELEFPSLIAILHNGVLFVDNPGLCYAPFSVNWQDILEYPDFQPTLFIPVQDSMSTEEWLVHCSSLYGSPLTQEKTTESTIPAGKTTIATTVNATSGETSGGTSDPSPYQWTEETKTMASTTTTGGTPLEARTHEPWSGYAVGCDREYNDGREALTDRVASIVSEEEIQYLSEKADIDHFPRRPCSVGFFPAATPRATVTTGGLNQVRVSGVVCAFTPGMSDSRTCHLPPVKKSYGGGDSNPVGGPD</sequence>
<dbReference type="InterPro" id="IPR036941">
    <property type="entry name" value="Rcpt_L-dom_sf"/>
</dbReference>
<dbReference type="STRING" id="70667.A0A183TGV9"/>
<accession>A0A183TGV9</accession>
<proteinExistence type="predicted"/>
<dbReference type="InterPro" id="IPR000494">
    <property type="entry name" value="Rcpt_L-dom"/>
</dbReference>
<dbReference type="OrthoDB" id="6219513at2759"/>
<dbReference type="Gene3D" id="3.80.20.20">
    <property type="entry name" value="Receptor L-domain"/>
    <property type="match status" value="1"/>
</dbReference>
<reference evidence="3 4" key="2">
    <citation type="submission" date="2018-11" db="EMBL/GenBank/DDBJ databases">
        <authorList>
            <consortium name="Pathogen Informatics"/>
        </authorList>
    </citation>
    <scope>NUCLEOTIDE SEQUENCE [LARGE SCALE GENOMIC DNA]</scope>
    <source>
        <strain evidence="3 4">NST_G2</strain>
    </source>
</reference>
<dbReference type="EMBL" id="UYSU01040212">
    <property type="protein sequence ID" value="VDM02093.1"/>
    <property type="molecule type" value="Genomic_DNA"/>
</dbReference>
<dbReference type="SUPFAM" id="SSF52058">
    <property type="entry name" value="L domain-like"/>
    <property type="match status" value="1"/>
</dbReference>
<dbReference type="Proteomes" id="UP000275846">
    <property type="component" value="Unassembled WGS sequence"/>
</dbReference>
<feature type="region of interest" description="Disordered" evidence="1">
    <location>
        <begin position="476"/>
        <end position="495"/>
    </location>
</feature>
<evidence type="ECO:0000259" key="2">
    <source>
        <dbReference type="Pfam" id="PF01030"/>
    </source>
</evidence>